<comment type="caution">
    <text evidence="6">The sequence shown here is derived from an EMBL/GenBank/DDBJ whole genome shotgun (WGS) entry which is preliminary data.</text>
</comment>
<feature type="transmembrane region" description="Helical" evidence="5">
    <location>
        <begin position="177"/>
        <end position="208"/>
    </location>
</feature>
<reference evidence="6" key="1">
    <citation type="submission" date="2021-04" db="EMBL/GenBank/DDBJ databases">
        <title>Isolation and polyphasic classification of algal microorganism.</title>
        <authorList>
            <person name="Wang S."/>
        </authorList>
    </citation>
    <scope>NUCLEOTIDE SEQUENCE</scope>
    <source>
        <strain evidence="6">720a</strain>
    </source>
</reference>
<sequence length="480" mass="53648">MVGPFKSSKWTVFDARLSKKSIWMISLHLLFFMATMLIGELDYSARVSLFAFLSAMTFWVMTSLSAGFVAIMVIIGIVLFRAAEATLLYESFAQEVVWLMIGAFIIGEAVKQSGLGDRLIYYLLRKSRQKHTLLLFLTNLLLVSAFFIPSTSGRAALTKPIISELGQRFHTNEERGFLALLAPVVILMSTSATLIGAGSHLIGVGLLENTTDQSISYIQWFIWAVPFTIAITFITFFIMKWFIWPSHSLTEVGKSISINGHQMKPTTMTTKEKQTLRLIGLLLLAWLTEHVHGYDIGFITMAGALLFMLPRTGVISWKEGINAISWQLIMFVAAATALGKTLVDTGVVGWIEGGLLDVLNVFDHIPNWLFMIIMLVIAVTSHLYVHSHTTRAIIFIPSIIVFSESIGLNTAAVVFLSLLGMNYCLTFPVSSKAILLFYEAGDMTIDAKQLLQLSTILMPVYILVMIVFYFTYWQWTGLQL</sequence>
<evidence type="ECO:0000256" key="4">
    <source>
        <dbReference type="ARBA" id="ARBA00023136"/>
    </source>
</evidence>
<feature type="transmembrane region" description="Helical" evidence="5">
    <location>
        <begin position="291"/>
        <end position="309"/>
    </location>
</feature>
<proteinExistence type="predicted"/>
<evidence type="ECO:0000256" key="5">
    <source>
        <dbReference type="SAM" id="Phobius"/>
    </source>
</evidence>
<evidence type="ECO:0000256" key="3">
    <source>
        <dbReference type="ARBA" id="ARBA00022989"/>
    </source>
</evidence>
<dbReference type="Pfam" id="PF00939">
    <property type="entry name" value="Na_sulph_symp"/>
    <property type="match status" value="1"/>
</dbReference>
<dbReference type="PANTHER" id="PTHR43652">
    <property type="entry name" value="BASIC AMINO ACID ANTIPORTER YFCC-RELATED"/>
    <property type="match status" value="1"/>
</dbReference>
<feature type="transmembrane region" description="Helical" evidence="5">
    <location>
        <begin position="220"/>
        <end position="243"/>
    </location>
</feature>
<accession>A0A941DVF0</accession>
<dbReference type="InterPro" id="IPR051679">
    <property type="entry name" value="DASS-Related_Transporters"/>
</dbReference>
<dbReference type="AlphaFoldDB" id="A0A941DVF0"/>
<feature type="transmembrane region" description="Helical" evidence="5">
    <location>
        <begin position="450"/>
        <end position="472"/>
    </location>
</feature>
<keyword evidence="3 5" id="KW-1133">Transmembrane helix</keyword>
<keyword evidence="2 5" id="KW-0812">Transmembrane</keyword>
<feature type="transmembrane region" description="Helical" evidence="5">
    <location>
        <begin position="321"/>
        <end position="339"/>
    </location>
</feature>
<protein>
    <submittedName>
        <fullName evidence="6">Anion permease</fullName>
    </submittedName>
</protein>
<feature type="transmembrane region" description="Helical" evidence="5">
    <location>
        <begin position="365"/>
        <end position="385"/>
    </location>
</feature>
<keyword evidence="7" id="KW-1185">Reference proteome</keyword>
<evidence type="ECO:0000256" key="1">
    <source>
        <dbReference type="ARBA" id="ARBA00004141"/>
    </source>
</evidence>
<organism evidence="6 7">
    <name type="scientific">Virgibacillus salarius</name>
    <dbReference type="NCBI Taxonomy" id="447199"/>
    <lineage>
        <taxon>Bacteria</taxon>
        <taxon>Bacillati</taxon>
        <taxon>Bacillota</taxon>
        <taxon>Bacilli</taxon>
        <taxon>Bacillales</taxon>
        <taxon>Bacillaceae</taxon>
        <taxon>Virgibacillus</taxon>
    </lineage>
</organism>
<evidence type="ECO:0000256" key="2">
    <source>
        <dbReference type="ARBA" id="ARBA00022692"/>
    </source>
</evidence>
<dbReference type="InterPro" id="IPR001898">
    <property type="entry name" value="SLC13A/DASS"/>
</dbReference>
<feature type="transmembrane region" description="Helical" evidence="5">
    <location>
        <begin position="392"/>
        <end position="414"/>
    </location>
</feature>
<dbReference type="GO" id="GO:0022857">
    <property type="term" value="F:transmembrane transporter activity"/>
    <property type="evidence" value="ECO:0007669"/>
    <property type="project" value="InterPro"/>
</dbReference>
<dbReference type="Proteomes" id="UP000675284">
    <property type="component" value="Unassembled WGS sequence"/>
</dbReference>
<keyword evidence="4 5" id="KW-0472">Membrane</keyword>
<feature type="transmembrane region" description="Helical" evidence="5">
    <location>
        <begin position="20"/>
        <end position="38"/>
    </location>
</feature>
<name>A0A941DVF0_9BACI</name>
<evidence type="ECO:0000313" key="7">
    <source>
        <dbReference type="Proteomes" id="UP000675284"/>
    </source>
</evidence>
<dbReference type="EMBL" id="JAGSOT010000005">
    <property type="protein sequence ID" value="MBR7794953.1"/>
    <property type="molecule type" value="Genomic_DNA"/>
</dbReference>
<dbReference type="GO" id="GO:0005886">
    <property type="term" value="C:plasma membrane"/>
    <property type="evidence" value="ECO:0007669"/>
    <property type="project" value="TreeGrafter"/>
</dbReference>
<dbReference type="PANTHER" id="PTHR43652:SF2">
    <property type="entry name" value="BASIC AMINO ACID ANTIPORTER YFCC-RELATED"/>
    <property type="match status" value="1"/>
</dbReference>
<feature type="transmembrane region" description="Helical" evidence="5">
    <location>
        <begin position="131"/>
        <end position="148"/>
    </location>
</feature>
<gene>
    <name evidence="6" type="ORF">KCX74_02720</name>
</gene>
<comment type="subcellular location">
    <subcellularLocation>
        <location evidence="1">Membrane</location>
        <topology evidence="1">Multi-pass membrane protein</topology>
    </subcellularLocation>
</comment>
<feature type="transmembrane region" description="Helical" evidence="5">
    <location>
        <begin position="50"/>
        <end position="80"/>
    </location>
</feature>
<evidence type="ECO:0000313" key="6">
    <source>
        <dbReference type="EMBL" id="MBR7794953.1"/>
    </source>
</evidence>